<evidence type="ECO:0000313" key="2">
    <source>
        <dbReference type="Proteomes" id="UP000789702"/>
    </source>
</evidence>
<comment type="caution">
    <text evidence="1">The sequence shown here is derived from an EMBL/GenBank/DDBJ whole genome shotgun (WGS) entry which is preliminary data.</text>
</comment>
<accession>A0ACA9LP30</accession>
<sequence>MSDEDVNNNSIIMKYSNNFSNLQVQEFSRNTLEQLYKNICNTYVIKTKVAPSTVLDEDLGLKEAKKAVARLFANSFEDPADEKTFNRILPILHSFFHDASIHPATWPNAASVSAKICKLANMDPSWAKQPNIIDKVVNNNKSKYEMMFRGIMGEEKNNNLKKIT</sequence>
<organism evidence="1 2">
    <name type="scientific">Dentiscutata heterogama</name>
    <dbReference type="NCBI Taxonomy" id="1316150"/>
    <lineage>
        <taxon>Eukaryota</taxon>
        <taxon>Fungi</taxon>
        <taxon>Fungi incertae sedis</taxon>
        <taxon>Mucoromycota</taxon>
        <taxon>Glomeromycotina</taxon>
        <taxon>Glomeromycetes</taxon>
        <taxon>Diversisporales</taxon>
        <taxon>Gigasporaceae</taxon>
        <taxon>Dentiscutata</taxon>
    </lineage>
</organism>
<evidence type="ECO:0000313" key="1">
    <source>
        <dbReference type="EMBL" id="CAG8540917.1"/>
    </source>
</evidence>
<gene>
    <name evidence="1" type="ORF">DHETER_LOCUS4799</name>
</gene>
<protein>
    <submittedName>
        <fullName evidence="1">16183_t:CDS:1</fullName>
    </submittedName>
</protein>
<proteinExistence type="predicted"/>
<reference evidence="1" key="1">
    <citation type="submission" date="2021-06" db="EMBL/GenBank/DDBJ databases">
        <authorList>
            <person name="Kallberg Y."/>
            <person name="Tangrot J."/>
            <person name="Rosling A."/>
        </authorList>
    </citation>
    <scope>NUCLEOTIDE SEQUENCE</scope>
    <source>
        <strain evidence="1">IL203A</strain>
    </source>
</reference>
<dbReference type="Proteomes" id="UP000789702">
    <property type="component" value="Unassembled WGS sequence"/>
</dbReference>
<dbReference type="EMBL" id="CAJVPU010004989">
    <property type="protein sequence ID" value="CAG8540917.1"/>
    <property type="molecule type" value="Genomic_DNA"/>
</dbReference>
<name>A0ACA9LP30_9GLOM</name>
<keyword evidence="2" id="KW-1185">Reference proteome</keyword>